<dbReference type="RefSeq" id="WP_182485058.1">
    <property type="nucleotide sequence ID" value="NZ_JACGWU010000006.1"/>
</dbReference>
<dbReference type="AlphaFoldDB" id="A0A7W3JUT4"/>
<evidence type="ECO:0000313" key="5">
    <source>
        <dbReference type="EMBL" id="MBA8829629.1"/>
    </source>
</evidence>
<evidence type="ECO:0000256" key="3">
    <source>
        <dbReference type="PIRSR" id="PIRSR605511-2"/>
    </source>
</evidence>
<dbReference type="InterPro" id="IPR011042">
    <property type="entry name" value="6-blade_b-propeller_TolB-like"/>
</dbReference>
<dbReference type="PANTHER" id="PTHR10907">
    <property type="entry name" value="REGUCALCIN"/>
    <property type="match status" value="1"/>
</dbReference>
<name>A0A7W3JUT4_9MICO</name>
<evidence type="ECO:0000259" key="4">
    <source>
        <dbReference type="Pfam" id="PF08450"/>
    </source>
</evidence>
<protein>
    <submittedName>
        <fullName evidence="5">Sugar lactone lactonase YvrE</fullName>
    </submittedName>
</protein>
<dbReference type="GO" id="GO:0005509">
    <property type="term" value="F:calcium ion binding"/>
    <property type="evidence" value="ECO:0007669"/>
    <property type="project" value="TreeGrafter"/>
</dbReference>
<evidence type="ECO:0000256" key="2">
    <source>
        <dbReference type="PIRSR" id="PIRSR605511-1"/>
    </source>
</evidence>
<dbReference type="Gene3D" id="2.120.10.30">
    <property type="entry name" value="TolB, C-terminal domain"/>
    <property type="match status" value="1"/>
</dbReference>
<feature type="active site" description="Proton donor/acceptor" evidence="2">
    <location>
        <position position="201"/>
    </location>
</feature>
<feature type="binding site" evidence="3">
    <location>
        <position position="105"/>
    </location>
    <ligand>
        <name>substrate</name>
    </ligand>
</feature>
<accession>A0A7W3JUT4</accession>
<feature type="binding site" evidence="3">
    <location>
        <position position="103"/>
    </location>
    <ligand>
        <name>substrate</name>
    </ligand>
</feature>
<feature type="domain" description="SMP-30/Gluconolactonase/LRE-like region" evidence="4">
    <location>
        <begin position="20"/>
        <end position="259"/>
    </location>
</feature>
<sequence>MTDAVSPVEWHVEVAAGCELGEHPLWDETTESITWVDVFGGTVRRLDMHGLESGERLGEALGAVGLRRDGGLVAAVDRNFVFRDARGVSDRDPVAAPVGDGMRFNDAACDPAGRFLAGIVSQTGDSTGELIQLHADGHIDVILQGLLESNGLAWSLDGETLYFVDSGEQSIRQYGYDCDTGKIGPRRANLIDFPQSQGTPDGLTIDAEGAVWLAMWGGSAIKRISPGGQALRQMTLPVSQPTCASFGSSSLDRLYVTSAWEGMTPEARATEPNAGDLFSANVGVRGTAAYRFRG</sequence>
<dbReference type="SUPFAM" id="SSF63829">
    <property type="entry name" value="Calcium-dependent phosphotriesterase"/>
    <property type="match status" value="1"/>
</dbReference>
<dbReference type="Proteomes" id="UP000524237">
    <property type="component" value="Unassembled WGS sequence"/>
</dbReference>
<dbReference type="PANTHER" id="PTHR10907:SF47">
    <property type="entry name" value="REGUCALCIN"/>
    <property type="match status" value="1"/>
</dbReference>
<dbReference type="InterPro" id="IPR005511">
    <property type="entry name" value="SMP-30"/>
</dbReference>
<comment type="caution">
    <text evidence="5">The sequence shown here is derived from an EMBL/GenBank/DDBJ whole genome shotgun (WGS) entry which is preliminary data.</text>
</comment>
<comment type="similarity">
    <text evidence="1">Belongs to the SMP-30/CGR1 family.</text>
</comment>
<feature type="binding site" evidence="3">
    <location>
        <position position="201"/>
    </location>
    <ligand>
        <name>a divalent metal cation</name>
        <dbReference type="ChEBI" id="CHEBI:60240"/>
    </ligand>
</feature>
<comment type="cofactor">
    <cofactor evidence="3">
        <name>Zn(2+)</name>
        <dbReference type="ChEBI" id="CHEBI:29105"/>
    </cofactor>
    <text evidence="3">Binds 1 divalent metal cation per subunit.</text>
</comment>
<keyword evidence="3" id="KW-0862">Zinc</keyword>
<dbReference type="EMBL" id="JACGWU010000006">
    <property type="protein sequence ID" value="MBA8829629.1"/>
    <property type="molecule type" value="Genomic_DNA"/>
</dbReference>
<keyword evidence="3" id="KW-0479">Metal-binding</keyword>
<keyword evidence="6" id="KW-1185">Reference proteome</keyword>
<dbReference type="PRINTS" id="PR01790">
    <property type="entry name" value="SMP30FAMILY"/>
</dbReference>
<evidence type="ECO:0000313" key="6">
    <source>
        <dbReference type="Proteomes" id="UP000524237"/>
    </source>
</evidence>
<gene>
    <name evidence="5" type="ORF">FB555_001745</name>
</gene>
<evidence type="ECO:0000256" key="1">
    <source>
        <dbReference type="ARBA" id="ARBA00008853"/>
    </source>
</evidence>
<dbReference type="InterPro" id="IPR013658">
    <property type="entry name" value="SGL"/>
</dbReference>
<organism evidence="5 6">
    <name type="scientific">Alpinimonas psychrophila</name>
    <dbReference type="NCBI Taxonomy" id="748908"/>
    <lineage>
        <taxon>Bacteria</taxon>
        <taxon>Bacillati</taxon>
        <taxon>Actinomycetota</taxon>
        <taxon>Actinomycetes</taxon>
        <taxon>Micrococcales</taxon>
        <taxon>Microbacteriaceae</taxon>
        <taxon>Alpinimonas</taxon>
    </lineage>
</organism>
<proteinExistence type="inferred from homology"/>
<feature type="binding site" evidence="3">
    <location>
        <position position="22"/>
    </location>
    <ligand>
        <name>a divalent metal cation</name>
        <dbReference type="ChEBI" id="CHEBI:60240"/>
    </ligand>
</feature>
<dbReference type="GO" id="GO:0019853">
    <property type="term" value="P:L-ascorbic acid biosynthetic process"/>
    <property type="evidence" value="ECO:0007669"/>
    <property type="project" value="TreeGrafter"/>
</dbReference>
<dbReference type="Pfam" id="PF08450">
    <property type="entry name" value="SGL"/>
    <property type="match status" value="1"/>
</dbReference>
<feature type="binding site" evidence="3">
    <location>
        <position position="150"/>
    </location>
    <ligand>
        <name>a divalent metal cation</name>
        <dbReference type="ChEBI" id="CHEBI:60240"/>
    </ligand>
</feature>
<reference evidence="5 6" key="1">
    <citation type="submission" date="2020-07" db="EMBL/GenBank/DDBJ databases">
        <title>Sequencing the genomes of 1000 actinobacteria strains.</title>
        <authorList>
            <person name="Klenk H.-P."/>
        </authorList>
    </citation>
    <scope>NUCLEOTIDE SEQUENCE [LARGE SCALE GENOMIC DNA]</scope>
    <source>
        <strain evidence="5 6">DSM 23737</strain>
    </source>
</reference>
<dbReference type="GO" id="GO:0004341">
    <property type="term" value="F:gluconolactonase activity"/>
    <property type="evidence" value="ECO:0007669"/>
    <property type="project" value="TreeGrafter"/>
</dbReference>